<evidence type="ECO:0000256" key="1">
    <source>
        <dbReference type="ARBA" id="ARBA00022527"/>
    </source>
</evidence>
<dbReference type="Gene3D" id="1.10.510.10">
    <property type="entry name" value="Transferase(Phosphotransferase) domain 1"/>
    <property type="match status" value="1"/>
</dbReference>
<keyword evidence="4" id="KW-0418">Kinase</keyword>
<keyword evidence="1 7" id="KW-0723">Serine/threonine-protein kinase</keyword>
<organism evidence="10 11">
    <name type="scientific">Nezara viridula</name>
    <name type="common">Southern green stink bug</name>
    <name type="synonym">Cimex viridulus</name>
    <dbReference type="NCBI Taxonomy" id="85310"/>
    <lineage>
        <taxon>Eukaryota</taxon>
        <taxon>Metazoa</taxon>
        <taxon>Ecdysozoa</taxon>
        <taxon>Arthropoda</taxon>
        <taxon>Hexapoda</taxon>
        <taxon>Insecta</taxon>
        <taxon>Pterygota</taxon>
        <taxon>Neoptera</taxon>
        <taxon>Paraneoptera</taxon>
        <taxon>Hemiptera</taxon>
        <taxon>Heteroptera</taxon>
        <taxon>Panheteroptera</taxon>
        <taxon>Pentatomomorpha</taxon>
        <taxon>Pentatomoidea</taxon>
        <taxon>Pentatomidae</taxon>
        <taxon>Pentatominae</taxon>
        <taxon>Nezara</taxon>
    </lineage>
</organism>
<dbReference type="InterPro" id="IPR000719">
    <property type="entry name" value="Prot_kinase_dom"/>
</dbReference>
<dbReference type="AlphaFoldDB" id="A0A9P0EHR0"/>
<evidence type="ECO:0000313" key="10">
    <source>
        <dbReference type="EMBL" id="CAH1395524.1"/>
    </source>
</evidence>
<dbReference type="PROSITE" id="PS50011">
    <property type="entry name" value="PROTEIN_KINASE_DOM"/>
    <property type="match status" value="1"/>
</dbReference>
<dbReference type="SUPFAM" id="SSF56112">
    <property type="entry name" value="Protein kinase-like (PK-like)"/>
    <property type="match status" value="1"/>
</dbReference>
<evidence type="ECO:0000256" key="6">
    <source>
        <dbReference type="PROSITE-ProRule" id="PRU10141"/>
    </source>
</evidence>
<dbReference type="PROSITE" id="PS00108">
    <property type="entry name" value="PROTEIN_KINASE_ST"/>
    <property type="match status" value="1"/>
</dbReference>
<evidence type="ECO:0000259" key="9">
    <source>
        <dbReference type="PROSITE" id="PS50011"/>
    </source>
</evidence>
<comment type="similarity">
    <text evidence="7">Belongs to the protein kinase superfamily.</text>
</comment>
<feature type="domain" description="Protein kinase" evidence="9">
    <location>
        <begin position="25"/>
        <end position="289"/>
    </location>
</feature>
<feature type="region of interest" description="Disordered" evidence="8">
    <location>
        <begin position="390"/>
        <end position="418"/>
    </location>
</feature>
<dbReference type="GO" id="GO:0050321">
    <property type="term" value="F:tau-protein kinase activity"/>
    <property type="evidence" value="ECO:0007669"/>
    <property type="project" value="TreeGrafter"/>
</dbReference>
<dbReference type="GO" id="GO:0005737">
    <property type="term" value="C:cytoplasm"/>
    <property type="evidence" value="ECO:0007669"/>
    <property type="project" value="TreeGrafter"/>
</dbReference>
<sequence>MPEVNTSMDLGLTPSEEMVMLEQKYDFLKMIGEGATGKVYLVNHKEGVNTFQMACKIIHTQHAPKEIVAKFLPRELDILQKLEHPNIIHIYCIFKGVHGDKFLIFMRVAELGDLLDYVLGNGEVPEMVMKCWTFQLVLALEYLHTLEIAHRDLKCENILITKNYNIKLADFGFSRFMVDKNGKKGLSSTFCGSLPYSAPEILRARPYDAKGSDIWALGVVIYVGLNKSMPFPDLPPKRLYKLQKKKSFKFRIKVLPHLTQDCFDFVYALLEPDCKKRPKIEDIIQHPWFIENGERLKRSENEERAYEYAKRNKKTFWTQMVTEDIVIEDLPVTTLAVTESSQNDFMVKKPHQSTLNALRNASYFGRRVVPSPTVSVDNKESEKDRIELDADEGPAIGIPDELPSEKPQTNETVAVIEE</sequence>
<dbReference type="OrthoDB" id="541276at2759"/>
<evidence type="ECO:0000256" key="5">
    <source>
        <dbReference type="ARBA" id="ARBA00022840"/>
    </source>
</evidence>
<evidence type="ECO:0000313" key="11">
    <source>
        <dbReference type="Proteomes" id="UP001152798"/>
    </source>
</evidence>
<dbReference type="FunFam" id="1.10.510.10:FF:000571">
    <property type="entry name" value="Maternal embryonic leucine zipper kinase"/>
    <property type="match status" value="1"/>
</dbReference>
<dbReference type="InterPro" id="IPR008271">
    <property type="entry name" value="Ser/Thr_kinase_AS"/>
</dbReference>
<dbReference type="Pfam" id="PF00069">
    <property type="entry name" value="Pkinase"/>
    <property type="match status" value="1"/>
</dbReference>
<dbReference type="Proteomes" id="UP001152798">
    <property type="component" value="Chromosome 3"/>
</dbReference>
<dbReference type="GO" id="GO:0000226">
    <property type="term" value="P:microtubule cytoskeleton organization"/>
    <property type="evidence" value="ECO:0007669"/>
    <property type="project" value="TreeGrafter"/>
</dbReference>
<evidence type="ECO:0000256" key="4">
    <source>
        <dbReference type="ARBA" id="ARBA00022777"/>
    </source>
</evidence>
<keyword evidence="5 6" id="KW-0067">ATP-binding</keyword>
<reference evidence="10" key="1">
    <citation type="submission" date="2022-01" db="EMBL/GenBank/DDBJ databases">
        <authorList>
            <person name="King R."/>
        </authorList>
    </citation>
    <scope>NUCLEOTIDE SEQUENCE</scope>
</reference>
<evidence type="ECO:0000256" key="7">
    <source>
        <dbReference type="RuleBase" id="RU000304"/>
    </source>
</evidence>
<keyword evidence="11" id="KW-1185">Reference proteome</keyword>
<keyword evidence="3 6" id="KW-0547">Nucleotide-binding</keyword>
<name>A0A9P0EHR0_NEZVI</name>
<proteinExistence type="inferred from homology"/>
<accession>A0A9P0EHR0</accession>
<dbReference type="PANTHER" id="PTHR24346">
    <property type="entry name" value="MAP/MICROTUBULE AFFINITY-REGULATING KINASE"/>
    <property type="match status" value="1"/>
</dbReference>
<dbReference type="InterPro" id="IPR017441">
    <property type="entry name" value="Protein_kinase_ATP_BS"/>
</dbReference>
<evidence type="ECO:0000256" key="2">
    <source>
        <dbReference type="ARBA" id="ARBA00022679"/>
    </source>
</evidence>
<dbReference type="InterPro" id="IPR011009">
    <property type="entry name" value="Kinase-like_dom_sf"/>
</dbReference>
<evidence type="ECO:0000256" key="3">
    <source>
        <dbReference type="ARBA" id="ARBA00022741"/>
    </source>
</evidence>
<gene>
    <name evidence="10" type="ORF">NEZAVI_LOCUS5786</name>
</gene>
<dbReference type="GO" id="GO:0035556">
    <property type="term" value="P:intracellular signal transduction"/>
    <property type="evidence" value="ECO:0007669"/>
    <property type="project" value="TreeGrafter"/>
</dbReference>
<feature type="binding site" evidence="6">
    <location>
        <position position="56"/>
    </location>
    <ligand>
        <name>ATP</name>
        <dbReference type="ChEBI" id="CHEBI:30616"/>
    </ligand>
</feature>
<dbReference type="EMBL" id="OV725079">
    <property type="protein sequence ID" value="CAH1395524.1"/>
    <property type="molecule type" value="Genomic_DNA"/>
</dbReference>
<evidence type="ECO:0000256" key="8">
    <source>
        <dbReference type="SAM" id="MobiDB-lite"/>
    </source>
</evidence>
<dbReference type="SMART" id="SM00220">
    <property type="entry name" value="S_TKc"/>
    <property type="match status" value="1"/>
</dbReference>
<dbReference type="PROSITE" id="PS00107">
    <property type="entry name" value="PROTEIN_KINASE_ATP"/>
    <property type="match status" value="1"/>
</dbReference>
<dbReference type="PANTHER" id="PTHR24346:SF82">
    <property type="entry name" value="KP78A-RELATED"/>
    <property type="match status" value="1"/>
</dbReference>
<dbReference type="GO" id="GO:0005524">
    <property type="term" value="F:ATP binding"/>
    <property type="evidence" value="ECO:0007669"/>
    <property type="project" value="UniProtKB-UniRule"/>
</dbReference>
<keyword evidence="2" id="KW-0808">Transferase</keyword>
<protein>
    <recommendedName>
        <fullName evidence="9">Protein kinase domain-containing protein</fullName>
    </recommendedName>
</protein>